<reference evidence="2" key="1">
    <citation type="submission" date="2013-12" db="EMBL/GenBank/DDBJ databases">
        <title>The Genome Sequence of Aphanomyces invadans NJM9701.</title>
        <authorList>
            <consortium name="The Broad Institute Genomics Platform"/>
            <person name="Russ C."/>
            <person name="Tyler B."/>
            <person name="van West P."/>
            <person name="Dieguez-Uribeondo J."/>
            <person name="Young S.K."/>
            <person name="Zeng Q."/>
            <person name="Gargeya S."/>
            <person name="Fitzgerald M."/>
            <person name="Abouelleil A."/>
            <person name="Alvarado L."/>
            <person name="Chapman S.B."/>
            <person name="Gainer-Dewar J."/>
            <person name="Goldberg J."/>
            <person name="Griggs A."/>
            <person name="Gujja S."/>
            <person name="Hansen M."/>
            <person name="Howarth C."/>
            <person name="Imamovic A."/>
            <person name="Ireland A."/>
            <person name="Larimer J."/>
            <person name="McCowan C."/>
            <person name="Murphy C."/>
            <person name="Pearson M."/>
            <person name="Poon T.W."/>
            <person name="Priest M."/>
            <person name="Roberts A."/>
            <person name="Saif S."/>
            <person name="Shea T."/>
            <person name="Sykes S."/>
            <person name="Wortman J."/>
            <person name="Nusbaum C."/>
            <person name="Birren B."/>
        </authorList>
    </citation>
    <scope>NUCLEOTIDE SEQUENCE [LARGE SCALE GENOMIC DNA]</scope>
    <source>
        <strain evidence="2">NJM9701</strain>
    </source>
</reference>
<gene>
    <name evidence="2" type="ORF">H310_01369</name>
</gene>
<feature type="compositionally biased region" description="Low complexity" evidence="1">
    <location>
        <begin position="1"/>
        <end position="13"/>
    </location>
</feature>
<organism evidence="2">
    <name type="scientific">Aphanomyces invadans</name>
    <dbReference type="NCBI Taxonomy" id="157072"/>
    <lineage>
        <taxon>Eukaryota</taxon>
        <taxon>Sar</taxon>
        <taxon>Stramenopiles</taxon>
        <taxon>Oomycota</taxon>
        <taxon>Saprolegniomycetes</taxon>
        <taxon>Saprolegniales</taxon>
        <taxon>Verrucalvaceae</taxon>
        <taxon>Aphanomyces</taxon>
    </lineage>
</organism>
<protein>
    <submittedName>
        <fullName evidence="2">Uncharacterized protein</fullName>
    </submittedName>
</protein>
<evidence type="ECO:0000256" key="1">
    <source>
        <dbReference type="SAM" id="MobiDB-lite"/>
    </source>
</evidence>
<sequence length="282" mass="32339">MSRLNAALASLASTPSHTSVQRPCASNRPPTGQRTLEQVQGRRHRMPPWISFTKCVTKEGTSRPNFSWRQRSKKQREQNSLYDSQLNGSDMLLQVKDKVQFAFILLRTLDKRKAMKHEDFRGVRSLYDDKISLLLDWTKQSAPYLHVDSREQSLVQLLLHIVTKHPPSKQATKEHVAATLREVQSQAKAEATSTTQRVTADGTDELQEILQHVAFRRKETKNYSVYITIFRANGGTFCQKKTQLECAQTILKRIQADGFNWRHKLVLNFDKGYDSVNVPDTT</sequence>
<dbReference type="AlphaFoldDB" id="A0A024URE4"/>
<dbReference type="VEuPathDB" id="FungiDB:H310_01369"/>
<dbReference type="OrthoDB" id="61229at2759"/>
<feature type="region of interest" description="Disordered" evidence="1">
    <location>
        <begin position="60"/>
        <end position="79"/>
    </location>
</feature>
<feature type="region of interest" description="Disordered" evidence="1">
    <location>
        <begin position="1"/>
        <end position="33"/>
    </location>
</feature>
<dbReference type="RefSeq" id="XP_008862679.1">
    <property type="nucleotide sequence ID" value="XM_008864457.1"/>
</dbReference>
<proteinExistence type="predicted"/>
<evidence type="ECO:0000313" key="2">
    <source>
        <dbReference type="EMBL" id="ETW08874.1"/>
    </source>
</evidence>
<accession>A0A024URE4</accession>
<name>A0A024URE4_9STRA</name>
<dbReference type="GeneID" id="20078419"/>
<dbReference type="EMBL" id="KI913953">
    <property type="protein sequence ID" value="ETW08874.1"/>
    <property type="molecule type" value="Genomic_DNA"/>
</dbReference>